<dbReference type="GO" id="GO:0046872">
    <property type="term" value="F:metal ion binding"/>
    <property type="evidence" value="ECO:0007669"/>
    <property type="project" value="UniProtKB-KW"/>
</dbReference>
<dbReference type="PANTHER" id="PTHR11733:SF241">
    <property type="entry name" value="GH26575P-RELATED"/>
    <property type="match status" value="1"/>
</dbReference>
<dbReference type="InterPro" id="IPR000718">
    <property type="entry name" value="Peptidase_M13"/>
</dbReference>
<organism evidence="12 13">
    <name type="scientific">Varroa destructor</name>
    <name type="common">Honeybee mite</name>
    <dbReference type="NCBI Taxonomy" id="109461"/>
    <lineage>
        <taxon>Eukaryota</taxon>
        <taxon>Metazoa</taxon>
        <taxon>Ecdysozoa</taxon>
        <taxon>Arthropoda</taxon>
        <taxon>Chelicerata</taxon>
        <taxon>Arachnida</taxon>
        <taxon>Acari</taxon>
        <taxon>Parasitiformes</taxon>
        <taxon>Mesostigmata</taxon>
        <taxon>Gamasina</taxon>
        <taxon>Dermanyssoidea</taxon>
        <taxon>Varroidae</taxon>
        <taxon>Varroa</taxon>
    </lineage>
</organism>
<dbReference type="EnsemblMetazoa" id="XM_022789853">
    <property type="protein sequence ID" value="XP_022645588"/>
    <property type="gene ID" value="LOC111243779"/>
</dbReference>
<dbReference type="GO" id="GO:0005886">
    <property type="term" value="C:plasma membrane"/>
    <property type="evidence" value="ECO:0007669"/>
    <property type="project" value="TreeGrafter"/>
</dbReference>
<keyword evidence="13" id="KW-1185">Reference proteome</keyword>
<comment type="cofactor">
    <cofactor evidence="1">
        <name>Zn(2+)</name>
        <dbReference type="ChEBI" id="CHEBI:29105"/>
    </cofactor>
</comment>
<dbReference type="SUPFAM" id="SSF55486">
    <property type="entry name" value="Metalloproteases ('zincins'), catalytic domain"/>
    <property type="match status" value="1"/>
</dbReference>
<dbReference type="Gene3D" id="3.40.390.10">
    <property type="entry name" value="Collagenase (Catalytic Domain)"/>
    <property type="match status" value="2"/>
</dbReference>
<evidence type="ECO:0000256" key="7">
    <source>
        <dbReference type="ARBA" id="ARBA00023049"/>
    </source>
</evidence>
<dbReference type="GO" id="GO:0004222">
    <property type="term" value="F:metalloendopeptidase activity"/>
    <property type="evidence" value="ECO:0007669"/>
    <property type="project" value="InterPro"/>
</dbReference>
<evidence type="ECO:0000259" key="11">
    <source>
        <dbReference type="Pfam" id="PF05649"/>
    </source>
</evidence>
<evidence type="ECO:0000256" key="1">
    <source>
        <dbReference type="ARBA" id="ARBA00001947"/>
    </source>
</evidence>
<protein>
    <submittedName>
        <fullName evidence="12">Uncharacterized protein</fullName>
    </submittedName>
</protein>
<keyword evidence="9" id="KW-0472">Membrane</keyword>
<dbReference type="OrthoDB" id="6475849at2759"/>
<dbReference type="InterPro" id="IPR018497">
    <property type="entry name" value="Peptidase_M13_C"/>
</dbReference>
<dbReference type="Pfam" id="PF01431">
    <property type="entry name" value="Peptidase_M13"/>
    <property type="match status" value="1"/>
</dbReference>
<keyword evidence="9" id="KW-0812">Transmembrane</keyword>
<evidence type="ECO:0000256" key="5">
    <source>
        <dbReference type="ARBA" id="ARBA00022801"/>
    </source>
</evidence>
<evidence type="ECO:0000313" key="12">
    <source>
        <dbReference type="EnsemblMetazoa" id="XP_022645588"/>
    </source>
</evidence>
<feature type="domain" description="Peptidase M13 C-terminal" evidence="10">
    <location>
        <begin position="684"/>
        <end position="862"/>
    </location>
</feature>
<feature type="region of interest" description="Disordered" evidence="8">
    <location>
        <begin position="1"/>
        <end position="59"/>
    </location>
</feature>
<evidence type="ECO:0000256" key="6">
    <source>
        <dbReference type="ARBA" id="ARBA00022833"/>
    </source>
</evidence>
<evidence type="ECO:0000313" key="13">
    <source>
        <dbReference type="Proteomes" id="UP000594260"/>
    </source>
</evidence>
<keyword evidence="3" id="KW-0645">Protease</keyword>
<evidence type="ECO:0000259" key="10">
    <source>
        <dbReference type="Pfam" id="PF01431"/>
    </source>
</evidence>
<feature type="domain" description="Peptidase M13 N-terminal" evidence="11">
    <location>
        <begin position="442"/>
        <end position="604"/>
    </location>
</feature>
<dbReference type="OMA" id="WETSSAR"/>
<comment type="similarity">
    <text evidence="2">Belongs to the peptidase M13 family.</text>
</comment>
<dbReference type="InterPro" id="IPR024079">
    <property type="entry name" value="MetalloPept_cat_dom_sf"/>
</dbReference>
<feature type="compositionally biased region" description="Polar residues" evidence="8">
    <location>
        <begin position="1"/>
        <end position="42"/>
    </location>
</feature>
<keyword evidence="7" id="KW-0482">Metalloprotease</keyword>
<dbReference type="RefSeq" id="XP_022645588.1">
    <property type="nucleotide sequence ID" value="XM_022789853.1"/>
</dbReference>
<dbReference type="PROSITE" id="PS51885">
    <property type="entry name" value="NEPRILYSIN"/>
    <property type="match status" value="1"/>
</dbReference>
<keyword evidence="5" id="KW-0378">Hydrolase</keyword>
<evidence type="ECO:0000256" key="4">
    <source>
        <dbReference type="ARBA" id="ARBA00022723"/>
    </source>
</evidence>
<evidence type="ECO:0000256" key="8">
    <source>
        <dbReference type="SAM" id="MobiDB-lite"/>
    </source>
</evidence>
<dbReference type="InParanoid" id="A0A7M7J1S4"/>
<keyword evidence="6" id="KW-0862">Zinc</keyword>
<accession>A0A7M7J1S4</accession>
<sequence length="867" mass="96954">MSSNRPINANTPTENSGGSEGQTSIENSGGNKEQTSAENSGDSAGHTVTEGSEGEVSFVPPDRKSIRFQRYCRWYWLAPMALSLLIAVFLVTVLVLNHSSSSKSQAEENHPDVNLELISTQSPANVSTRPAFNISICKTPLCEVLGQAYVKSINNDVDPCEDFYGFTCGGLQKDYDLKKIFMDHRALKDLFLLHAAMKEIGYNYLHDIYNASLDSTRKRKLTASDKQISTLYGSCLARNSDTQVAEAIRKVKALFVDCRLNWFADAGRRRNFIRSRQRSDLDSPLLYSLGRLSLHWGLSVPWLSFHSAHPTGRNIAKNMLEVKQMVNPTKVIIEDRKSRINLHDIPRNYWVRNVKDALQKIRSCLLNGKNEHFLKTFQQGPEYKLMLTKTTIMLESWGETVSPRRLSNLILHQMLGERCLSNFSSTIVLAVAGKIEDFERVTGVSLAALVNRQLAGVIVISNKDEVIMNDVIGIAVALDLVQRPSGNEQIIEDYIVMWLVKKLAPFVGGAVTKAACLVDKYKECYIDNVSYCERKAYEYLPLSGAALIGRHVISAFGIAELLAIANLIKTAIAEILVNLGWMDEATKQIALKKINNTLAYVGYPGFFNESNYQETAAQIGGNFLGNILNIKSAKVASRLIYFSSSSNREQTTWQKAQSDINAAYESELDGVLLPGGLGLYNYVEGAPVWINLASSPVGHEIFRIFDDSGSEFDKKGGKSKWWSEQTRQNFEKSTTCLMNQYSVDVPLHTNETSNGTVLLNENFADNGGLRALFHAFQLYLYTSGGYVEILPHMEQYTPEQFFFIAWAYKRCHASAPDQAMDTSHEQIDGYAKQRVNIPLKNFARFGKAFECRVGSLMRPSNSECALW</sequence>
<evidence type="ECO:0000256" key="9">
    <source>
        <dbReference type="SAM" id="Phobius"/>
    </source>
</evidence>
<reference evidence="12" key="1">
    <citation type="submission" date="2021-01" db="UniProtKB">
        <authorList>
            <consortium name="EnsemblMetazoa"/>
        </authorList>
    </citation>
    <scope>IDENTIFICATION</scope>
</reference>
<dbReference type="KEGG" id="vde:111243779"/>
<dbReference type="PANTHER" id="PTHR11733">
    <property type="entry name" value="ZINC METALLOPROTEASE FAMILY M13 NEPRILYSIN-RELATED"/>
    <property type="match status" value="1"/>
</dbReference>
<evidence type="ECO:0000256" key="3">
    <source>
        <dbReference type="ARBA" id="ARBA00022670"/>
    </source>
</evidence>
<dbReference type="InterPro" id="IPR042089">
    <property type="entry name" value="Peptidase_M13_dom_2"/>
</dbReference>
<keyword evidence="4" id="KW-0479">Metal-binding</keyword>
<dbReference type="GeneID" id="111243779"/>
<name>A0A7M7J1S4_VARDE</name>
<dbReference type="Proteomes" id="UP000594260">
    <property type="component" value="Unplaced"/>
</dbReference>
<dbReference type="AlphaFoldDB" id="A0A7M7J1S4"/>
<dbReference type="Pfam" id="PF05649">
    <property type="entry name" value="Peptidase_M13_N"/>
    <property type="match status" value="1"/>
</dbReference>
<feature type="transmembrane region" description="Helical" evidence="9">
    <location>
        <begin position="74"/>
        <end position="96"/>
    </location>
</feature>
<proteinExistence type="inferred from homology"/>
<evidence type="ECO:0000256" key="2">
    <source>
        <dbReference type="ARBA" id="ARBA00007357"/>
    </source>
</evidence>
<dbReference type="GO" id="GO:0016485">
    <property type="term" value="P:protein processing"/>
    <property type="evidence" value="ECO:0007669"/>
    <property type="project" value="TreeGrafter"/>
</dbReference>
<keyword evidence="9" id="KW-1133">Transmembrane helix</keyword>
<dbReference type="Gene3D" id="1.10.1380.10">
    <property type="entry name" value="Neutral endopeptidase , domain2"/>
    <property type="match status" value="2"/>
</dbReference>
<dbReference type="InterPro" id="IPR008753">
    <property type="entry name" value="Peptidase_M13_N"/>
</dbReference>